<dbReference type="GO" id="GO:0000402">
    <property type="term" value="F:crossed form four-way junction DNA binding"/>
    <property type="evidence" value="ECO:0007669"/>
    <property type="project" value="TreeGrafter"/>
</dbReference>
<name>A0A8J2X5T4_ZYGB2</name>
<dbReference type="PANTHER" id="PTHR28072">
    <property type="entry name" value="CRUCIFORM CUTTING ENDONUCLEASE 1, MITOCHONDRIAL-RELATED"/>
    <property type="match status" value="1"/>
</dbReference>
<dbReference type="Gene3D" id="3.30.420.10">
    <property type="entry name" value="Ribonuclease H-like superfamily/Ribonuclease H"/>
    <property type="match status" value="1"/>
</dbReference>
<dbReference type="GO" id="GO:0000403">
    <property type="term" value="F:Y-form DNA binding"/>
    <property type="evidence" value="ECO:0007669"/>
    <property type="project" value="TreeGrafter"/>
</dbReference>
<proteinExistence type="predicted"/>
<dbReference type="GO" id="GO:0005739">
    <property type="term" value="C:mitochondrion"/>
    <property type="evidence" value="ECO:0007669"/>
    <property type="project" value="TreeGrafter"/>
</dbReference>
<dbReference type="GO" id="GO:0070336">
    <property type="term" value="F:flap-structured DNA binding"/>
    <property type="evidence" value="ECO:0007669"/>
    <property type="project" value="TreeGrafter"/>
</dbReference>
<sequence length="384" mass="43733">MPKTPKTRSAIEALDLYCRKANGRTLKTLGVCIGANLGHNKTEARERIVHQAKYLEILSSCKSNNGVTTLTAIDTGVSNFAYSTFKWYKKDELPTLVDWNKIDLRQKFLPSGDGKMSIDPRDTFLVGHKLTEMFTAILPIPDMFTIERQRIRSQSSKTVLETVFMSNIMEQILYSNLKNKQIYYETNLKYVVNSSSPQRMVQYWCALRSLKSLLQEYKDSNSTSGGAPPIESGNQCNKTTKVIRINLVRKLLRGSLGLDDYKKCLLTPDWKTKIARQVQAKKKFKLFDCIETGPATGTRKDDDLADSFLHGLAWMQWLKTYEEITEITSANGGSFHQSVLSSFNKYCMELKTEWLNMSHATRSELAELQLNEASQEKMKRAILS</sequence>
<dbReference type="CDD" id="cd16963">
    <property type="entry name" value="CCE1"/>
    <property type="match status" value="1"/>
</dbReference>
<gene>
    <name evidence="2" type="ORF">BN860_18998g</name>
</gene>
<evidence type="ECO:0000313" key="3">
    <source>
        <dbReference type="Proteomes" id="UP000019375"/>
    </source>
</evidence>
<dbReference type="Proteomes" id="UP000019375">
    <property type="component" value="Unassembled WGS sequence"/>
</dbReference>
<dbReference type="Pfam" id="PF09159">
    <property type="entry name" value="Ydc2-catalyt"/>
    <property type="match status" value="1"/>
</dbReference>
<dbReference type="InterPro" id="IPR039197">
    <property type="entry name" value="Mrs1/Cce1"/>
</dbReference>
<dbReference type="OrthoDB" id="5552842at2759"/>
<protein>
    <submittedName>
        <fullName evidence="2">BN860_18998g1_1</fullName>
    </submittedName>
</protein>
<keyword evidence="3" id="KW-1185">Reference proteome</keyword>
<dbReference type="AlphaFoldDB" id="A0A8J2X5T4"/>
<evidence type="ECO:0000313" key="2">
    <source>
        <dbReference type="EMBL" id="CDF87985.1"/>
    </source>
</evidence>
<reference evidence="3" key="1">
    <citation type="journal article" date="2013" name="Genome Announc.">
        <title>Genome sequence of the food spoilage yeast Zygosaccharomyces bailii CLIB 213(T).</title>
        <authorList>
            <person name="Galeote V."/>
            <person name="Bigey F."/>
            <person name="Devillers H."/>
            <person name="Neuveglise C."/>
            <person name="Dequin S."/>
        </authorList>
    </citation>
    <scope>NUCLEOTIDE SEQUENCE [LARGE SCALE GENOMIC DNA]</scope>
    <source>
        <strain evidence="3">CLIB 213 / ATCC 58445 / CBS 680 / CCRC 21525 / NBRC 1098 / NCYC 1416 / NRRL Y-2227</strain>
    </source>
</reference>
<dbReference type="EMBL" id="HG316454">
    <property type="protein sequence ID" value="CDF87985.1"/>
    <property type="molecule type" value="Genomic_DNA"/>
</dbReference>
<dbReference type="PANTHER" id="PTHR28072:SF1">
    <property type="entry name" value="CRUCIFORM CUTTING ENDONUCLEASE 1, MITOCHONDRIAL-RELATED"/>
    <property type="match status" value="1"/>
</dbReference>
<dbReference type="InterPro" id="IPR015242">
    <property type="entry name" value="Ydc2_cat"/>
</dbReference>
<accession>A0A8J2X5T4</accession>
<organism evidence="2 3">
    <name type="scientific">Zygosaccharomyces bailii (strain CLIB 213 / ATCC 58445 / CBS 680 / BCRC 21525 / NBRC 1098 / NCYC 1416 / NRRL Y-2227)</name>
    <dbReference type="NCBI Taxonomy" id="1333698"/>
    <lineage>
        <taxon>Eukaryota</taxon>
        <taxon>Fungi</taxon>
        <taxon>Dikarya</taxon>
        <taxon>Ascomycota</taxon>
        <taxon>Saccharomycotina</taxon>
        <taxon>Saccharomycetes</taxon>
        <taxon>Saccharomycetales</taxon>
        <taxon>Saccharomycetaceae</taxon>
        <taxon>Zygosaccharomyces</taxon>
    </lineage>
</organism>
<evidence type="ECO:0000259" key="1">
    <source>
        <dbReference type="Pfam" id="PF09159"/>
    </source>
</evidence>
<dbReference type="InterPro" id="IPR012337">
    <property type="entry name" value="RNaseH-like_sf"/>
</dbReference>
<dbReference type="SUPFAM" id="SSF53098">
    <property type="entry name" value="Ribonuclease H-like"/>
    <property type="match status" value="1"/>
</dbReference>
<feature type="domain" description="Mitochondrial resolvase Ydc2 catalytic" evidence="1">
    <location>
        <begin position="71"/>
        <end position="324"/>
    </location>
</feature>
<dbReference type="InterPro" id="IPR036397">
    <property type="entry name" value="RNaseH_sf"/>
</dbReference>
<dbReference type="GO" id="GO:0004520">
    <property type="term" value="F:DNA endonuclease activity"/>
    <property type="evidence" value="ECO:0007669"/>
    <property type="project" value="TreeGrafter"/>
</dbReference>